<evidence type="ECO:0000259" key="9">
    <source>
        <dbReference type="PROSITE" id="PS51767"/>
    </source>
</evidence>
<keyword evidence="3" id="KW-0064">Aspartyl protease</keyword>
<dbReference type="AlphaFoldDB" id="R0HUH3"/>
<evidence type="ECO:0000256" key="3">
    <source>
        <dbReference type="ARBA" id="ARBA00022750"/>
    </source>
</evidence>
<protein>
    <recommendedName>
        <fullName evidence="9">Peptidase A1 domain-containing protein</fullName>
    </recommendedName>
</protein>
<accession>R0HUH3</accession>
<evidence type="ECO:0000256" key="1">
    <source>
        <dbReference type="ARBA" id="ARBA00007447"/>
    </source>
</evidence>
<evidence type="ECO:0000256" key="7">
    <source>
        <dbReference type="PIRSR" id="PIRSR601461-2"/>
    </source>
</evidence>
<evidence type="ECO:0000256" key="8">
    <source>
        <dbReference type="SAM" id="SignalP"/>
    </source>
</evidence>
<comment type="similarity">
    <text evidence="1">Belongs to the peptidase A1 family.</text>
</comment>
<dbReference type="GO" id="GO:0004190">
    <property type="term" value="F:aspartic-type endopeptidase activity"/>
    <property type="evidence" value="ECO:0007669"/>
    <property type="project" value="UniProtKB-KW"/>
</dbReference>
<dbReference type="Gene3D" id="2.40.70.10">
    <property type="entry name" value="Acid Proteases"/>
    <property type="match status" value="2"/>
</dbReference>
<dbReference type="eggNOG" id="KOG1339">
    <property type="taxonomic scope" value="Eukaryota"/>
</dbReference>
<evidence type="ECO:0000313" key="11">
    <source>
        <dbReference type="Proteomes" id="UP000029121"/>
    </source>
</evidence>
<organism evidence="10 11">
    <name type="scientific">Capsella rubella</name>
    <dbReference type="NCBI Taxonomy" id="81985"/>
    <lineage>
        <taxon>Eukaryota</taxon>
        <taxon>Viridiplantae</taxon>
        <taxon>Streptophyta</taxon>
        <taxon>Embryophyta</taxon>
        <taxon>Tracheophyta</taxon>
        <taxon>Spermatophyta</taxon>
        <taxon>Magnoliopsida</taxon>
        <taxon>eudicotyledons</taxon>
        <taxon>Gunneridae</taxon>
        <taxon>Pentapetalae</taxon>
        <taxon>rosids</taxon>
        <taxon>malvids</taxon>
        <taxon>Brassicales</taxon>
        <taxon>Brassicaceae</taxon>
        <taxon>Camelineae</taxon>
        <taxon>Capsella</taxon>
    </lineage>
</organism>
<feature type="disulfide bond" evidence="7">
    <location>
        <begin position="276"/>
        <end position="309"/>
    </location>
</feature>
<feature type="active site" evidence="6">
    <location>
        <position position="64"/>
    </location>
</feature>
<dbReference type="PANTHER" id="PTHR47966:SF84">
    <property type="entry name" value="EUKARYOTIC ASPARTYL PROTEASE FAMILY PROTEIN"/>
    <property type="match status" value="1"/>
</dbReference>
<evidence type="ECO:0000256" key="6">
    <source>
        <dbReference type="PIRSR" id="PIRSR601461-1"/>
    </source>
</evidence>
<dbReference type="SUPFAM" id="SSF50630">
    <property type="entry name" value="Acid proteases"/>
    <property type="match status" value="1"/>
</dbReference>
<keyword evidence="2" id="KW-0645">Protease</keyword>
<sequence>MQSLILYLFIIFYSPRLIFSNNTVSIELNIDINKTVGLQNYREVICYGEVSIGTPGQLFKTVFDLGSSNLWVPSAWWPYPGHPKFNAAASTTFSSEGEIAEIRYHEGEVKGALSQENVEFGGLLLEGQDFIQAITPNSIFENVVYDGILGLGFPKMAVAETVTVLENMIKQNSVTKNIFSIWLRSTGGTITFGGYNQEHFKEEYHTYVPVITKPYKDFWKIKLNSIFIGQNPTKHCVKPCTAIIDSGMTDTLGPKNAINEINIAIGAFDNGGIVQCSAVATLPLITFTIGGKNFPLTPNEYIAEDEGVCFTRFASTTGGRWFLGLAFLRVYHTVFDFQDFKNPRIGFATAVA</sequence>
<proteinExistence type="inferred from homology"/>
<dbReference type="InterPro" id="IPR033121">
    <property type="entry name" value="PEPTIDASE_A1"/>
</dbReference>
<keyword evidence="5" id="KW-0865">Zymogen</keyword>
<feature type="chain" id="PRO_5004341951" description="Peptidase A1 domain-containing protein" evidence="8">
    <location>
        <begin position="21"/>
        <end position="352"/>
    </location>
</feature>
<gene>
    <name evidence="10" type="ORF">CARUB_v10025295mg</name>
</gene>
<name>R0HUH3_9BRAS</name>
<dbReference type="FunFam" id="2.40.70.10:FF:000115">
    <property type="entry name" value="Lysosomal aspartic protease"/>
    <property type="match status" value="1"/>
</dbReference>
<keyword evidence="11" id="KW-1185">Reference proteome</keyword>
<feature type="signal peptide" evidence="8">
    <location>
        <begin position="1"/>
        <end position="20"/>
    </location>
</feature>
<dbReference type="PANTHER" id="PTHR47966">
    <property type="entry name" value="BETA-SITE APP-CLEAVING ENZYME, ISOFORM A-RELATED"/>
    <property type="match status" value="1"/>
</dbReference>
<evidence type="ECO:0000256" key="4">
    <source>
        <dbReference type="ARBA" id="ARBA00022801"/>
    </source>
</evidence>
<reference evidence="11" key="1">
    <citation type="journal article" date="2013" name="Nat. Genet.">
        <title>The Capsella rubella genome and the genomic consequences of rapid mating system evolution.</title>
        <authorList>
            <person name="Slotte T."/>
            <person name="Hazzouri K.M."/>
            <person name="Agren J.A."/>
            <person name="Koenig D."/>
            <person name="Maumus F."/>
            <person name="Guo Y.L."/>
            <person name="Steige K."/>
            <person name="Platts A.E."/>
            <person name="Escobar J.S."/>
            <person name="Newman L.K."/>
            <person name="Wang W."/>
            <person name="Mandakova T."/>
            <person name="Vello E."/>
            <person name="Smith L.M."/>
            <person name="Henz S.R."/>
            <person name="Steffen J."/>
            <person name="Takuno S."/>
            <person name="Brandvain Y."/>
            <person name="Coop G."/>
            <person name="Andolfatto P."/>
            <person name="Hu T.T."/>
            <person name="Blanchette M."/>
            <person name="Clark R.M."/>
            <person name="Quesneville H."/>
            <person name="Nordborg M."/>
            <person name="Gaut B.S."/>
            <person name="Lysak M.A."/>
            <person name="Jenkins J."/>
            <person name="Grimwood J."/>
            <person name="Chapman J."/>
            <person name="Prochnik S."/>
            <person name="Shu S."/>
            <person name="Rokhsar D."/>
            <person name="Schmutz J."/>
            <person name="Weigel D."/>
            <person name="Wright S.I."/>
        </authorList>
    </citation>
    <scope>NUCLEOTIDE SEQUENCE [LARGE SCALE GENOMIC DNA]</scope>
    <source>
        <strain evidence="11">cv. Monte Gargano</strain>
    </source>
</reference>
<evidence type="ECO:0000256" key="2">
    <source>
        <dbReference type="ARBA" id="ARBA00022670"/>
    </source>
</evidence>
<evidence type="ECO:0000256" key="5">
    <source>
        <dbReference type="ARBA" id="ARBA00023145"/>
    </source>
</evidence>
<dbReference type="Pfam" id="PF00026">
    <property type="entry name" value="Asp"/>
    <property type="match status" value="1"/>
</dbReference>
<dbReference type="MEROPS" id="A01.054"/>
<dbReference type="InterPro" id="IPR001461">
    <property type="entry name" value="Aspartic_peptidase_A1"/>
</dbReference>
<dbReference type="InterPro" id="IPR021109">
    <property type="entry name" value="Peptidase_aspartic_dom_sf"/>
</dbReference>
<evidence type="ECO:0000313" key="10">
    <source>
        <dbReference type="EMBL" id="EOA29040.1"/>
    </source>
</evidence>
<feature type="active site" evidence="6">
    <location>
        <position position="245"/>
    </location>
</feature>
<dbReference type="Proteomes" id="UP000029121">
    <property type="component" value="Unassembled WGS sequence"/>
</dbReference>
<dbReference type="PROSITE" id="PS51767">
    <property type="entry name" value="PEPTIDASE_A1"/>
    <property type="match status" value="1"/>
</dbReference>
<keyword evidence="7" id="KW-1015">Disulfide bond</keyword>
<dbReference type="GO" id="GO:0006508">
    <property type="term" value="P:proteolysis"/>
    <property type="evidence" value="ECO:0007669"/>
    <property type="project" value="UniProtKB-KW"/>
</dbReference>
<keyword evidence="4" id="KW-0378">Hydrolase</keyword>
<feature type="domain" description="Peptidase A1" evidence="9">
    <location>
        <begin position="46"/>
        <end position="348"/>
    </location>
</feature>
<dbReference type="PRINTS" id="PR00792">
    <property type="entry name" value="PEPSIN"/>
</dbReference>
<dbReference type="STRING" id="81985.R0HUH3"/>
<keyword evidence="8" id="KW-0732">Signal</keyword>
<dbReference type="EMBL" id="KB870808">
    <property type="protein sequence ID" value="EOA29040.1"/>
    <property type="molecule type" value="Genomic_DNA"/>
</dbReference>